<feature type="compositionally biased region" description="Basic and acidic residues" evidence="1">
    <location>
        <begin position="59"/>
        <end position="76"/>
    </location>
</feature>
<dbReference type="AlphaFoldDB" id="A0AAW1L8D5"/>
<protein>
    <submittedName>
        <fullName evidence="2">Uncharacterized protein</fullName>
    </submittedName>
</protein>
<proteinExistence type="predicted"/>
<gene>
    <name evidence="2" type="ORF">QE152_g15686</name>
</gene>
<dbReference type="Proteomes" id="UP001458880">
    <property type="component" value="Unassembled WGS sequence"/>
</dbReference>
<comment type="caution">
    <text evidence="2">The sequence shown here is derived from an EMBL/GenBank/DDBJ whole genome shotgun (WGS) entry which is preliminary data.</text>
</comment>
<feature type="region of interest" description="Disordered" evidence="1">
    <location>
        <begin position="172"/>
        <end position="191"/>
    </location>
</feature>
<accession>A0AAW1L8D5</accession>
<evidence type="ECO:0000256" key="1">
    <source>
        <dbReference type="SAM" id="MobiDB-lite"/>
    </source>
</evidence>
<name>A0AAW1L8D5_POPJA</name>
<evidence type="ECO:0000313" key="3">
    <source>
        <dbReference type="Proteomes" id="UP001458880"/>
    </source>
</evidence>
<reference evidence="2 3" key="1">
    <citation type="journal article" date="2024" name="BMC Genomics">
        <title>De novo assembly and annotation of Popillia japonica's genome with initial clues to its potential as an invasive pest.</title>
        <authorList>
            <person name="Cucini C."/>
            <person name="Boschi S."/>
            <person name="Funari R."/>
            <person name="Cardaioli E."/>
            <person name="Iannotti N."/>
            <person name="Marturano G."/>
            <person name="Paoli F."/>
            <person name="Bruttini M."/>
            <person name="Carapelli A."/>
            <person name="Frati F."/>
            <person name="Nardi F."/>
        </authorList>
    </citation>
    <scope>NUCLEOTIDE SEQUENCE [LARGE SCALE GENOMIC DNA]</scope>
    <source>
        <strain evidence="2">DMR45628</strain>
    </source>
</reference>
<evidence type="ECO:0000313" key="2">
    <source>
        <dbReference type="EMBL" id="KAK9729916.1"/>
    </source>
</evidence>
<feature type="region of interest" description="Disordered" evidence="1">
    <location>
        <begin position="126"/>
        <end position="152"/>
    </location>
</feature>
<organism evidence="2 3">
    <name type="scientific">Popillia japonica</name>
    <name type="common">Japanese beetle</name>
    <dbReference type="NCBI Taxonomy" id="7064"/>
    <lineage>
        <taxon>Eukaryota</taxon>
        <taxon>Metazoa</taxon>
        <taxon>Ecdysozoa</taxon>
        <taxon>Arthropoda</taxon>
        <taxon>Hexapoda</taxon>
        <taxon>Insecta</taxon>
        <taxon>Pterygota</taxon>
        <taxon>Neoptera</taxon>
        <taxon>Endopterygota</taxon>
        <taxon>Coleoptera</taxon>
        <taxon>Polyphaga</taxon>
        <taxon>Scarabaeiformia</taxon>
        <taxon>Scarabaeidae</taxon>
        <taxon>Rutelinae</taxon>
        <taxon>Popillia</taxon>
    </lineage>
</organism>
<feature type="compositionally biased region" description="Basic and acidic residues" evidence="1">
    <location>
        <begin position="142"/>
        <end position="152"/>
    </location>
</feature>
<keyword evidence="3" id="KW-1185">Reference proteome</keyword>
<feature type="region of interest" description="Disordered" evidence="1">
    <location>
        <begin position="59"/>
        <end position="89"/>
    </location>
</feature>
<dbReference type="EMBL" id="JASPKY010000156">
    <property type="protein sequence ID" value="KAK9729916.1"/>
    <property type="molecule type" value="Genomic_DNA"/>
</dbReference>
<sequence length="210" mass="23894">MIGKIKLVRRSGCANRSWLETAPVHDRNSLMSTAMPMTVVEQNQTERRCYVEQLLHKMEQGRRTDQQQHRQDHHPTTSESSVDTLATTTTTGSQHTVYVEVVEVEEYELGSDFESEAAAATIKLTSRGRHHTYSPAGTRRRSRDETKKEIQEDDEATLRELLIRWKNHSGLGDDDVHAGSQSRTSLRLVDSSRGERGYRRVSGYLGRCPL</sequence>